<proteinExistence type="predicted"/>
<name>A0A4Z2FN18_9TELE</name>
<evidence type="ECO:0000313" key="3">
    <source>
        <dbReference type="Proteomes" id="UP000314294"/>
    </source>
</evidence>
<accession>A0A4Z2FN18</accession>
<evidence type="ECO:0000313" key="2">
    <source>
        <dbReference type="EMBL" id="TNN42421.1"/>
    </source>
</evidence>
<sequence>MAFFYSRGVIAISGSTYWRNKVSADALDFAGRPLRRRLTFYQRRRVDRDLFRLLGENAGVITTESSRLHPSPLFSPHEVGRGDLACPSAPPSPSLIFPPRPRRTSLLRLNRLSRDGPSAIIYTAPRPRRLSPAPTSSDDVRTPAVRTHAVRGTPTSVNPVTASQKENTCSPEETGRCGGRHRPPAGLEFDTCALRESGSQTERRTLSEGSVFVISVAARSERTKRRRRGNFRSRPIITTPGAQKRK</sequence>
<dbReference type="Proteomes" id="UP000314294">
    <property type="component" value="Unassembled WGS sequence"/>
</dbReference>
<dbReference type="EMBL" id="SRLO01001037">
    <property type="protein sequence ID" value="TNN42421.1"/>
    <property type="molecule type" value="Genomic_DNA"/>
</dbReference>
<evidence type="ECO:0000256" key="1">
    <source>
        <dbReference type="SAM" id="MobiDB-lite"/>
    </source>
</evidence>
<dbReference type="AlphaFoldDB" id="A0A4Z2FN18"/>
<comment type="caution">
    <text evidence="2">The sequence shown here is derived from an EMBL/GenBank/DDBJ whole genome shotgun (WGS) entry which is preliminary data.</text>
</comment>
<feature type="compositionally biased region" description="Polar residues" evidence="1">
    <location>
        <begin position="153"/>
        <end position="171"/>
    </location>
</feature>
<feature type="region of interest" description="Disordered" evidence="1">
    <location>
        <begin position="152"/>
        <end position="186"/>
    </location>
</feature>
<feature type="compositionally biased region" description="Basic residues" evidence="1">
    <location>
        <begin position="222"/>
        <end position="231"/>
    </location>
</feature>
<gene>
    <name evidence="2" type="ORF">EYF80_047411</name>
</gene>
<keyword evidence="3" id="KW-1185">Reference proteome</keyword>
<feature type="region of interest" description="Disordered" evidence="1">
    <location>
        <begin position="220"/>
        <end position="246"/>
    </location>
</feature>
<organism evidence="2 3">
    <name type="scientific">Liparis tanakae</name>
    <name type="common">Tanaka's snailfish</name>
    <dbReference type="NCBI Taxonomy" id="230148"/>
    <lineage>
        <taxon>Eukaryota</taxon>
        <taxon>Metazoa</taxon>
        <taxon>Chordata</taxon>
        <taxon>Craniata</taxon>
        <taxon>Vertebrata</taxon>
        <taxon>Euteleostomi</taxon>
        <taxon>Actinopterygii</taxon>
        <taxon>Neopterygii</taxon>
        <taxon>Teleostei</taxon>
        <taxon>Neoteleostei</taxon>
        <taxon>Acanthomorphata</taxon>
        <taxon>Eupercaria</taxon>
        <taxon>Perciformes</taxon>
        <taxon>Cottioidei</taxon>
        <taxon>Cottales</taxon>
        <taxon>Liparidae</taxon>
        <taxon>Liparis</taxon>
    </lineage>
</organism>
<protein>
    <submittedName>
        <fullName evidence="2">Uncharacterized protein</fullName>
    </submittedName>
</protein>
<reference evidence="2 3" key="1">
    <citation type="submission" date="2019-03" db="EMBL/GenBank/DDBJ databases">
        <title>First draft genome of Liparis tanakae, snailfish: a comprehensive survey of snailfish specific genes.</title>
        <authorList>
            <person name="Kim W."/>
            <person name="Song I."/>
            <person name="Jeong J.-H."/>
            <person name="Kim D."/>
            <person name="Kim S."/>
            <person name="Ryu S."/>
            <person name="Song J.Y."/>
            <person name="Lee S.K."/>
        </authorList>
    </citation>
    <scope>NUCLEOTIDE SEQUENCE [LARGE SCALE GENOMIC DNA]</scope>
    <source>
        <tissue evidence="2">Muscle</tissue>
    </source>
</reference>